<dbReference type="EMBL" id="JAQQXS010000003">
    <property type="protein sequence ID" value="MDC8784282.1"/>
    <property type="molecule type" value="Genomic_DNA"/>
</dbReference>
<dbReference type="InterPro" id="IPR003661">
    <property type="entry name" value="HisK_dim/P_dom"/>
</dbReference>
<dbReference type="SMART" id="SM00387">
    <property type="entry name" value="HATPase_c"/>
    <property type="match status" value="1"/>
</dbReference>
<comment type="catalytic activity">
    <reaction evidence="1">
        <text>ATP + protein L-histidine = ADP + protein N-phospho-L-histidine.</text>
        <dbReference type="EC" id="2.7.13.3"/>
    </reaction>
</comment>
<feature type="transmembrane region" description="Helical" evidence="6">
    <location>
        <begin position="18"/>
        <end position="40"/>
    </location>
</feature>
<gene>
    <name evidence="8" type="ORF">PRZ01_03630</name>
</gene>
<evidence type="ECO:0000256" key="4">
    <source>
        <dbReference type="ARBA" id="ARBA00022679"/>
    </source>
</evidence>
<dbReference type="SMART" id="SM00388">
    <property type="entry name" value="HisKA"/>
    <property type="match status" value="1"/>
</dbReference>
<evidence type="ECO:0000313" key="8">
    <source>
        <dbReference type="EMBL" id="MDC8784282.1"/>
    </source>
</evidence>
<dbReference type="GO" id="GO:0005524">
    <property type="term" value="F:ATP binding"/>
    <property type="evidence" value="ECO:0007669"/>
    <property type="project" value="UniProtKB-KW"/>
</dbReference>
<keyword evidence="6" id="KW-0472">Membrane</keyword>
<keyword evidence="8" id="KW-0067">ATP-binding</keyword>
<dbReference type="Pfam" id="PF02518">
    <property type="entry name" value="HATPase_c"/>
    <property type="match status" value="1"/>
</dbReference>
<keyword evidence="5" id="KW-0418">Kinase</keyword>
<proteinExistence type="predicted"/>
<keyword evidence="3" id="KW-0597">Phosphoprotein</keyword>
<dbReference type="InterPro" id="IPR003594">
    <property type="entry name" value="HATPase_dom"/>
</dbReference>
<dbReference type="Gene3D" id="3.30.565.10">
    <property type="entry name" value="Histidine kinase-like ATPase, C-terminal domain"/>
    <property type="match status" value="1"/>
</dbReference>
<dbReference type="CDD" id="cd00082">
    <property type="entry name" value="HisKA"/>
    <property type="match status" value="1"/>
</dbReference>
<reference evidence="8 9" key="1">
    <citation type="submission" date="2022-10" db="EMBL/GenBank/DDBJ databases">
        <title>paucibacter sp. hw8 Genome sequencing.</title>
        <authorList>
            <person name="Park S."/>
        </authorList>
    </citation>
    <scope>NUCLEOTIDE SEQUENCE [LARGE SCALE GENOMIC DNA]</scope>
    <source>
        <strain evidence="9">hw8</strain>
    </source>
</reference>
<dbReference type="RefSeq" id="WP_273595405.1">
    <property type="nucleotide sequence ID" value="NZ_JAQQXS010000003.1"/>
</dbReference>
<dbReference type="InterPro" id="IPR036890">
    <property type="entry name" value="HATPase_C_sf"/>
</dbReference>
<keyword evidence="8" id="KW-0547">Nucleotide-binding</keyword>
<evidence type="ECO:0000256" key="3">
    <source>
        <dbReference type="ARBA" id="ARBA00022553"/>
    </source>
</evidence>
<dbReference type="Pfam" id="PF00512">
    <property type="entry name" value="HisKA"/>
    <property type="match status" value="1"/>
</dbReference>
<dbReference type="Proteomes" id="UP001219862">
    <property type="component" value="Unassembled WGS sequence"/>
</dbReference>
<evidence type="ECO:0000256" key="5">
    <source>
        <dbReference type="ARBA" id="ARBA00022777"/>
    </source>
</evidence>
<accession>A0ABT5KR69</accession>
<evidence type="ECO:0000313" key="9">
    <source>
        <dbReference type="Proteomes" id="UP001219862"/>
    </source>
</evidence>
<name>A0ABT5KR69_9BURK</name>
<dbReference type="PANTHER" id="PTHR42878:SF15">
    <property type="entry name" value="BACTERIOPHYTOCHROME"/>
    <property type="match status" value="1"/>
</dbReference>
<keyword evidence="6" id="KW-1133">Transmembrane helix</keyword>
<dbReference type="PANTHER" id="PTHR42878">
    <property type="entry name" value="TWO-COMPONENT HISTIDINE KINASE"/>
    <property type="match status" value="1"/>
</dbReference>
<evidence type="ECO:0000256" key="6">
    <source>
        <dbReference type="SAM" id="Phobius"/>
    </source>
</evidence>
<dbReference type="EC" id="2.7.13.3" evidence="2"/>
<dbReference type="SUPFAM" id="SSF55874">
    <property type="entry name" value="ATPase domain of HSP90 chaperone/DNA topoisomerase II/histidine kinase"/>
    <property type="match status" value="1"/>
</dbReference>
<dbReference type="InterPro" id="IPR036097">
    <property type="entry name" value="HisK_dim/P_sf"/>
</dbReference>
<sequence>MNSASDAQNTVYTKPGVLTVWGCLLALAAFLPGVVAWVLVQNSSSAVAAEWAGKILLVWSCLLALGGAAGLAAWVSRRFTLQTQAAQLQALRAQDLRRLKLLQLQGDTLWRSDAEHRLLNEPTAAPAMPLWHRWGLLSPCGLDVRVDGAEGAGARVADAPALQRLLRQQGPELDCRVRELGAESAPSWRWVALACWDAQGRFGGYEGVSIPCTSAEVAGVQGDASMGGGPAAGSASLLGSLADAAQLQMATELKAQMHAQMQAQAFEAQEQASFSYTVSHDLRAPLRVVEGFARILKEDYGRLLDRIGNDHLDRVMGAASRMNSMIDSLLSLSQLSSQPLARQPVNLSQMAEFVLDELQRATPQRRVSLHVQPQMLAHGDPTLLRLVLENLLGNAWKYSSKCEQAEIRFEAQRDETADAPWIYRVSDNGAGFDMRFADRLFGVFQRLHSASDFQGTGVGLASVRRIVRRHGGEIWAESEVGAGARFYFTLPGG</sequence>
<dbReference type="PROSITE" id="PS50109">
    <property type="entry name" value="HIS_KIN"/>
    <property type="match status" value="1"/>
</dbReference>
<dbReference type="PRINTS" id="PR00344">
    <property type="entry name" value="BCTRLSENSOR"/>
</dbReference>
<evidence type="ECO:0000256" key="2">
    <source>
        <dbReference type="ARBA" id="ARBA00012438"/>
    </source>
</evidence>
<keyword evidence="9" id="KW-1185">Reference proteome</keyword>
<dbReference type="InterPro" id="IPR005467">
    <property type="entry name" value="His_kinase_dom"/>
</dbReference>
<feature type="transmembrane region" description="Helical" evidence="6">
    <location>
        <begin position="52"/>
        <end position="75"/>
    </location>
</feature>
<dbReference type="InterPro" id="IPR004358">
    <property type="entry name" value="Sig_transdc_His_kin-like_C"/>
</dbReference>
<feature type="domain" description="Histidine kinase" evidence="7">
    <location>
        <begin position="277"/>
        <end position="493"/>
    </location>
</feature>
<organism evidence="8 9">
    <name type="scientific">Roseateles koreensis</name>
    <dbReference type="NCBI Taxonomy" id="2987526"/>
    <lineage>
        <taxon>Bacteria</taxon>
        <taxon>Pseudomonadati</taxon>
        <taxon>Pseudomonadota</taxon>
        <taxon>Betaproteobacteria</taxon>
        <taxon>Burkholderiales</taxon>
        <taxon>Sphaerotilaceae</taxon>
        <taxon>Roseateles</taxon>
    </lineage>
</organism>
<evidence type="ECO:0000259" key="7">
    <source>
        <dbReference type="PROSITE" id="PS50109"/>
    </source>
</evidence>
<dbReference type="Gene3D" id="1.10.287.130">
    <property type="match status" value="1"/>
</dbReference>
<protein>
    <recommendedName>
        <fullName evidence="2">histidine kinase</fullName>
        <ecNumber evidence="2">2.7.13.3</ecNumber>
    </recommendedName>
</protein>
<keyword evidence="6" id="KW-0812">Transmembrane</keyword>
<comment type="caution">
    <text evidence="8">The sequence shown here is derived from an EMBL/GenBank/DDBJ whole genome shotgun (WGS) entry which is preliminary data.</text>
</comment>
<evidence type="ECO:0000256" key="1">
    <source>
        <dbReference type="ARBA" id="ARBA00000085"/>
    </source>
</evidence>
<keyword evidence="4" id="KW-0808">Transferase</keyword>
<dbReference type="InterPro" id="IPR050351">
    <property type="entry name" value="BphY/WalK/GraS-like"/>
</dbReference>
<dbReference type="SUPFAM" id="SSF47384">
    <property type="entry name" value="Homodimeric domain of signal transducing histidine kinase"/>
    <property type="match status" value="1"/>
</dbReference>